<reference evidence="2 3" key="1">
    <citation type="submission" date="2020-05" db="EMBL/GenBank/DDBJ databases">
        <title>Thiomicrorhabdus sediminis sp.nov. and Thiomicrorhabdus xiamenensis sp.nov., novel sulfur-oxidizing bacteria isolated from coastal sediment.</title>
        <authorList>
            <person name="Liu X."/>
        </authorList>
    </citation>
    <scope>NUCLEOTIDE SEQUENCE [LARGE SCALE GENOMIC DNA]</scope>
    <source>
        <strain evidence="2 3">G2</strain>
    </source>
</reference>
<dbReference type="SUPFAM" id="SSF52091">
    <property type="entry name" value="SpoIIaa-like"/>
    <property type="match status" value="1"/>
</dbReference>
<name>A0A7D4SIK5_9GAMM</name>
<proteinExistence type="predicted"/>
<dbReference type="EMBL" id="CP054020">
    <property type="protein sequence ID" value="QKI89740.1"/>
    <property type="molecule type" value="Genomic_DNA"/>
</dbReference>
<evidence type="ECO:0000313" key="2">
    <source>
        <dbReference type="EMBL" id="QKI89740.1"/>
    </source>
</evidence>
<dbReference type="Pfam" id="PF13466">
    <property type="entry name" value="STAS_2"/>
    <property type="match status" value="1"/>
</dbReference>
<dbReference type="KEGG" id="txa:HQN79_09240"/>
<dbReference type="AlphaFoldDB" id="A0A7D4SIK5"/>
<keyword evidence="3" id="KW-1185">Reference proteome</keyword>
<organism evidence="2 3">
    <name type="scientific">Thiomicrorhabdus xiamenensis</name>
    <dbReference type="NCBI Taxonomy" id="2739063"/>
    <lineage>
        <taxon>Bacteria</taxon>
        <taxon>Pseudomonadati</taxon>
        <taxon>Pseudomonadota</taxon>
        <taxon>Gammaproteobacteria</taxon>
        <taxon>Thiotrichales</taxon>
        <taxon>Piscirickettsiaceae</taxon>
        <taxon>Thiomicrorhabdus</taxon>
    </lineage>
</organism>
<dbReference type="InterPro" id="IPR036513">
    <property type="entry name" value="STAS_dom_sf"/>
</dbReference>
<sequence length="97" mass="10934">MAKPLDANWQQDQATLILPEDLTVSNLDKWLKKNRVLTLPVRKVDFSASRKVDSSVLALIAYWAVKAEQPIELINAGDQVETLLDLYDLEELVVVLS</sequence>
<dbReference type="Proteomes" id="UP000504724">
    <property type="component" value="Chromosome"/>
</dbReference>
<accession>A0A7D4SIK5</accession>
<evidence type="ECO:0000259" key="1">
    <source>
        <dbReference type="Pfam" id="PF13466"/>
    </source>
</evidence>
<gene>
    <name evidence="2" type="ORF">HQN79_09240</name>
</gene>
<feature type="domain" description="MlaB-like STAS" evidence="1">
    <location>
        <begin position="18"/>
        <end position="89"/>
    </location>
</feature>
<evidence type="ECO:0000313" key="3">
    <source>
        <dbReference type="Proteomes" id="UP000504724"/>
    </source>
</evidence>
<dbReference type="RefSeq" id="WP_173285823.1">
    <property type="nucleotide sequence ID" value="NZ_CP054020.1"/>
</dbReference>
<dbReference type="InterPro" id="IPR058548">
    <property type="entry name" value="MlaB-like_STAS"/>
</dbReference>
<protein>
    <submittedName>
        <fullName evidence="2">STAS domain-containing protein</fullName>
    </submittedName>
</protein>